<dbReference type="PANTHER" id="PTHR35696:SF1">
    <property type="entry name" value="ELECTRON CARRIER_IRON ION-BINDING PROTEIN"/>
    <property type="match status" value="1"/>
</dbReference>
<feature type="compositionally biased region" description="Polar residues" evidence="1">
    <location>
        <begin position="365"/>
        <end position="384"/>
    </location>
</feature>
<feature type="transmembrane region" description="Helical" evidence="2">
    <location>
        <begin position="122"/>
        <end position="144"/>
    </location>
</feature>
<evidence type="ECO:0000313" key="3">
    <source>
        <dbReference type="EMBL" id="WOL09158.1"/>
    </source>
</evidence>
<feature type="transmembrane region" description="Helical" evidence="2">
    <location>
        <begin position="62"/>
        <end position="85"/>
    </location>
</feature>
<reference evidence="3 4" key="1">
    <citation type="submission" date="2023-10" db="EMBL/GenBank/DDBJ databases">
        <title>Chromosome-scale genome assembly provides insights into flower coloration mechanisms of Canna indica.</title>
        <authorList>
            <person name="Li C."/>
        </authorList>
    </citation>
    <scope>NUCLEOTIDE SEQUENCE [LARGE SCALE GENOMIC DNA]</scope>
    <source>
        <tissue evidence="3">Flower</tissue>
    </source>
</reference>
<feature type="transmembrane region" description="Helical" evidence="2">
    <location>
        <begin position="31"/>
        <end position="50"/>
    </location>
</feature>
<evidence type="ECO:0000256" key="2">
    <source>
        <dbReference type="SAM" id="Phobius"/>
    </source>
</evidence>
<feature type="region of interest" description="Disordered" evidence="1">
    <location>
        <begin position="1"/>
        <end position="25"/>
    </location>
</feature>
<organism evidence="3 4">
    <name type="scientific">Canna indica</name>
    <name type="common">Indian-shot</name>
    <dbReference type="NCBI Taxonomy" id="4628"/>
    <lineage>
        <taxon>Eukaryota</taxon>
        <taxon>Viridiplantae</taxon>
        <taxon>Streptophyta</taxon>
        <taxon>Embryophyta</taxon>
        <taxon>Tracheophyta</taxon>
        <taxon>Spermatophyta</taxon>
        <taxon>Magnoliopsida</taxon>
        <taxon>Liliopsida</taxon>
        <taxon>Zingiberales</taxon>
        <taxon>Cannaceae</taxon>
        <taxon>Canna</taxon>
    </lineage>
</organism>
<dbReference type="Pfam" id="PF20100">
    <property type="entry name" value="DUF6490"/>
    <property type="match status" value="1"/>
</dbReference>
<keyword evidence="2" id="KW-0812">Transmembrane</keyword>
<keyword evidence="4" id="KW-1185">Reference proteome</keyword>
<dbReference type="AlphaFoldDB" id="A0AAQ3KLA7"/>
<feature type="region of interest" description="Disordered" evidence="1">
    <location>
        <begin position="354"/>
        <end position="384"/>
    </location>
</feature>
<evidence type="ECO:0000313" key="4">
    <source>
        <dbReference type="Proteomes" id="UP001327560"/>
    </source>
</evidence>
<name>A0AAQ3KLA7_9LILI</name>
<sequence length="411" mass="44988">MAADGKPASNSHDGRPESPPPVQQSGSASGWLFNFLSALGLIFLTVNVTSVARRSLHRPGTLFFVVFSYLDLVLLFVCLSLFQRLGPEARPEKRRRLKAAIWLLATALNLGFAWRMALLLPWPVAVTVWVTSMCVAAGGFYGLFRRMKQEGEEQAYFVVESSGEEKQKIYYIEQKSPPFSYPVSVQLISLASSPPEIITVARLSFGVVFATPNSEDLLELCEANKGILYNWPHNGALFKAYDKLAEAEATYVFYDKSCCSELCPLEDTINMASSSPVSGSKIGDSITAIAAINGNSTSQRPGAFEMPRPSQRGLNKPKCIKCGNVARSRCPFQSCKSCCAKAENPCHIHVLKQNGTLPDKPPPSSTTLLDQPSNDVSSTGSSWRLNSLRQLSTNVANILRTKNPPTKKVRS</sequence>
<proteinExistence type="predicted"/>
<protein>
    <submittedName>
        <fullName evidence="3">Uncharacterized protein</fullName>
    </submittedName>
</protein>
<keyword evidence="2" id="KW-0472">Membrane</keyword>
<accession>A0AAQ3KLA7</accession>
<dbReference type="PANTHER" id="PTHR35696">
    <property type="entry name" value="ELECTRON CARRIER/IRON ION-BINDING PROTEIN"/>
    <property type="match status" value="1"/>
</dbReference>
<dbReference type="EMBL" id="CP136894">
    <property type="protein sequence ID" value="WOL09158.1"/>
    <property type="molecule type" value="Genomic_DNA"/>
</dbReference>
<gene>
    <name evidence="3" type="ORF">Cni_G17911</name>
</gene>
<evidence type="ECO:0000256" key="1">
    <source>
        <dbReference type="SAM" id="MobiDB-lite"/>
    </source>
</evidence>
<feature type="transmembrane region" description="Helical" evidence="2">
    <location>
        <begin position="97"/>
        <end position="116"/>
    </location>
</feature>
<keyword evidence="2" id="KW-1133">Transmembrane helix</keyword>
<dbReference type="Proteomes" id="UP001327560">
    <property type="component" value="Chromosome 5"/>
</dbReference>
<dbReference type="InterPro" id="IPR045501">
    <property type="entry name" value="DUF6490"/>
</dbReference>